<dbReference type="EMBL" id="KL584982">
    <property type="protein sequence ID" value="KEQ84642.1"/>
    <property type="molecule type" value="Genomic_DNA"/>
</dbReference>
<evidence type="ECO:0000256" key="1">
    <source>
        <dbReference type="SAM" id="MobiDB-lite"/>
    </source>
</evidence>
<accession>A0A074XRN9</accession>
<reference evidence="2 3" key="1">
    <citation type="journal article" date="2014" name="BMC Genomics">
        <title>Genome sequencing of four Aureobasidium pullulans varieties: biotechnological potential, stress tolerance, and description of new species.</title>
        <authorList>
            <person name="Gostin Ar C."/>
            <person name="Ohm R.A."/>
            <person name="Kogej T."/>
            <person name="Sonjak S."/>
            <person name="Turk M."/>
            <person name="Zajc J."/>
            <person name="Zalar P."/>
            <person name="Grube M."/>
            <person name="Sun H."/>
            <person name="Han J."/>
            <person name="Sharma A."/>
            <person name="Chiniquy J."/>
            <person name="Ngan C.Y."/>
            <person name="Lipzen A."/>
            <person name="Barry K."/>
            <person name="Grigoriev I.V."/>
            <person name="Gunde-Cimerman N."/>
        </authorList>
    </citation>
    <scope>NUCLEOTIDE SEQUENCE [LARGE SCALE GENOMIC DNA]</scope>
    <source>
        <strain evidence="2 3">EXF-150</strain>
    </source>
</reference>
<organism evidence="2 3">
    <name type="scientific">Aureobasidium pullulans EXF-150</name>
    <dbReference type="NCBI Taxonomy" id="1043002"/>
    <lineage>
        <taxon>Eukaryota</taxon>
        <taxon>Fungi</taxon>
        <taxon>Dikarya</taxon>
        <taxon>Ascomycota</taxon>
        <taxon>Pezizomycotina</taxon>
        <taxon>Dothideomycetes</taxon>
        <taxon>Dothideomycetidae</taxon>
        <taxon>Dothideales</taxon>
        <taxon>Saccotheciaceae</taxon>
        <taxon>Aureobasidium</taxon>
    </lineage>
</organism>
<dbReference type="STRING" id="1043002.A0A074XRN9"/>
<name>A0A074XRN9_AURPU</name>
<feature type="compositionally biased region" description="Acidic residues" evidence="1">
    <location>
        <begin position="113"/>
        <end position="122"/>
    </location>
</feature>
<dbReference type="GeneID" id="40751404"/>
<dbReference type="AlphaFoldDB" id="A0A074XRN9"/>
<gene>
    <name evidence="2" type="ORF">M438DRAFT_392828</name>
</gene>
<dbReference type="Proteomes" id="UP000030706">
    <property type="component" value="Unassembled WGS sequence"/>
</dbReference>
<dbReference type="OrthoDB" id="5418867at2759"/>
<evidence type="ECO:0000313" key="3">
    <source>
        <dbReference type="Proteomes" id="UP000030706"/>
    </source>
</evidence>
<dbReference type="HOGENOM" id="CLU_086401_0_0_1"/>
<keyword evidence="3" id="KW-1185">Reference proteome</keyword>
<proteinExistence type="predicted"/>
<protein>
    <submittedName>
        <fullName evidence="2">Uncharacterized protein</fullName>
    </submittedName>
</protein>
<evidence type="ECO:0000313" key="2">
    <source>
        <dbReference type="EMBL" id="KEQ84642.1"/>
    </source>
</evidence>
<sequence>MPMTWDAAADAKLFTVVMAVYDIKISGAQNDKIAQMMGSDCTPKAITHRLSKIRAQGAGVSPSSTIATPKSRKAHAAKFSGTPSKSSNGKGKGKGKDLNGLSATHTRTTLMEDNGEDDEEDFATPTHAPKKRKMEPKPEDEAEDLGDAIDFEALHKKAAKGKSAKIEGGLIDLTEHPGDEDKGVKIKKEAATDLYGFADLNDAEI</sequence>
<feature type="region of interest" description="Disordered" evidence="1">
    <location>
        <begin position="54"/>
        <end position="144"/>
    </location>
</feature>
<dbReference type="RefSeq" id="XP_029760829.1">
    <property type="nucleotide sequence ID" value="XM_029909098.1"/>
</dbReference>